<evidence type="ECO:0000256" key="1">
    <source>
        <dbReference type="ARBA" id="ARBA00009437"/>
    </source>
</evidence>
<evidence type="ECO:0000313" key="7">
    <source>
        <dbReference type="Proteomes" id="UP000535415"/>
    </source>
</evidence>
<keyword evidence="7" id="KW-1185">Reference proteome</keyword>
<evidence type="ECO:0000256" key="4">
    <source>
        <dbReference type="ARBA" id="ARBA00023163"/>
    </source>
</evidence>
<dbReference type="Pfam" id="PF03466">
    <property type="entry name" value="LysR_substrate"/>
    <property type="match status" value="1"/>
</dbReference>
<sequence length="310" mass="33128">MAISLKAMEYFTTALRHGNISKAAAELNIAASAIGAAIDQIEAAFDLTLTIRQRSRGIEANASGRQVAQKFERLLEDYAAVLAEGADLKQALSGTLRIGYYAPIAPAFLPQILASFVPKGRDVSLHLDECDNDSAQDGLLKGSYDAILFVSEGARPSVTFDVLIEAPAFCLVPAGHAFAKQSSVTVAQIATQPLVVLNRPVAAPYYQSLFEAQVDDISVAAYANSTEMVRSLVSAGHGCAVLNMQPLTRTSYCGEALVGLPISDPLPPLTLAIGYDKSRPRRLVQHFVAACRAHFAQIGPQSCIVEHRSE</sequence>
<dbReference type="PANTHER" id="PTHR30346:SF0">
    <property type="entry name" value="HCA OPERON TRANSCRIPTIONAL ACTIVATOR HCAR"/>
    <property type="match status" value="1"/>
</dbReference>
<dbReference type="GO" id="GO:0032993">
    <property type="term" value="C:protein-DNA complex"/>
    <property type="evidence" value="ECO:0007669"/>
    <property type="project" value="TreeGrafter"/>
</dbReference>
<comment type="similarity">
    <text evidence="1">Belongs to the LysR transcriptional regulatory family.</text>
</comment>
<keyword evidence="3 6" id="KW-0238">DNA-binding</keyword>
<keyword evidence="4" id="KW-0804">Transcription</keyword>
<gene>
    <name evidence="6" type="ORF">FHS72_002862</name>
</gene>
<dbReference type="AlphaFoldDB" id="A0A7W9BMF3"/>
<comment type="caution">
    <text evidence="6">The sequence shown here is derived from an EMBL/GenBank/DDBJ whole genome shotgun (WGS) entry which is preliminary data.</text>
</comment>
<dbReference type="InterPro" id="IPR005119">
    <property type="entry name" value="LysR_subst-bd"/>
</dbReference>
<dbReference type="SUPFAM" id="SSF53850">
    <property type="entry name" value="Periplasmic binding protein-like II"/>
    <property type="match status" value="1"/>
</dbReference>
<protein>
    <submittedName>
        <fullName evidence="6">DNA-binding transcriptional LysR family regulator</fullName>
    </submittedName>
</protein>
<dbReference type="GO" id="GO:0003677">
    <property type="term" value="F:DNA binding"/>
    <property type="evidence" value="ECO:0007669"/>
    <property type="project" value="UniProtKB-KW"/>
</dbReference>
<reference evidence="6 7" key="1">
    <citation type="submission" date="2020-08" db="EMBL/GenBank/DDBJ databases">
        <title>Genomic Encyclopedia of Type Strains, Phase IV (KMG-IV): sequencing the most valuable type-strain genomes for metagenomic binning, comparative biology and taxonomic classification.</title>
        <authorList>
            <person name="Goeker M."/>
        </authorList>
    </citation>
    <scope>NUCLEOTIDE SEQUENCE [LARGE SCALE GENOMIC DNA]</scope>
    <source>
        <strain evidence="6 7">DSM 101064</strain>
    </source>
</reference>
<accession>A0A7W9BMF3</accession>
<evidence type="ECO:0000259" key="5">
    <source>
        <dbReference type="PROSITE" id="PS50931"/>
    </source>
</evidence>
<organism evidence="6 7">
    <name type="scientific">Yoonia ponticola</name>
    <dbReference type="NCBI Taxonomy" id="1524255"/>
    <lineage>
        <taxon>Bacteria</taxon>
        <taxon>Pseudomonadati</taxon>
        <taxon>Pseudomonadota</taxon>
        <taxon>Alphaproteobacteria</taxon>
        <taxon>Rhodobacterales</taxon>
        <taxon>Paracoccaceae</taxon>
        <taxon>Yoonia</taxon>
    </lineage>
</organism>
<evidence type="ECO:0000256" key="2">
    <source>
        <dbReference type="ARBA" id="ARBA00023015"/>
    </source>
</evidence>
<dbReference type="EMBL" id="JACIJM010000009">
    <property type="protein sequence ID" value="MBB5723222.1"/>
    <property type="molecule type" value="Genomic_DNA"/>
</dbReference>
<keyword evidence="2" id="KW-0805">Transcription regulation</keyword>
<dbReference type="Gene3D" id="3.40.190.10">
    <property type="entry name" value="Periplasmic binding protein-like II"/>
    <property type="match status" value="2"/>
</dbReference>
<dbReference type="InterPro" id="IPR000847">
    <property type="entry name" value="LysR_HTH_N"/>
</dbReference>
<dbReference type="PROSITE" id="PS50931">
    <property type="entry name" value="HTH_LYSR"/>
    <property type="match status" value="1"/>
</dbReference>
<dbReference type="Gene3D" id="1.10.10.10">
    <property type="entry name" value="Winged helix-like DNA-binding domain superfamily/Winged helix DNA-binding domain"/>
    <property type="match status" value="1"/>
</dbReference>
<dbReference type="SUPFAM" id="SSF46785">
    <property type="entry name" value="Winged helix' DNA-binding domain"/>
    <property type="match status" value="1"/>
</dbReference>
<evidence type="ECO:0000256" key="3">
    <source>
        <dbReference type="ARBA" id="ARBA00023125"/>
    </source>
</evidence>
<dbReference type="GO" id="GO:0003700">
    <property type="term" value="F:DNA-binding transcription factor activity"/>
    <property type="evidence" value="ECO:0007669"/>
    <property type="project" value="InterPro"/>
</dbReference>
<evidence type="ECO:0000313" key="6">
    <source>
        <dbReference type="EMBL" id="MBB5723222.1"/>
    </source>
</evidence>
<dbReference type="PANTHER" id="PTHR30346">
    <property type="entry name" value="TRANSCRIPTIONAL DUAL REGULATOR HCAR-RELATED"/>
    <property type="match status" value="1"/>
</dbReference>
<name>A0A7W9BMF3_9RHOB</name>
<dbReference type="RefSeq" id="WP_183530243.1">
    <property type="nucleotide sequence ID" value="NZ_JACIJM010000009.1"/>
</dbReference>
<dbReference type="Pfam" id="PF00126">
    <property type="entry name" value="HTH_1"/>
    <property type="match status" value="1"/>
</dbReference>
<dbReference type="InterPro" id="IPR036390">
    <property type="entry name" value="WH_DNA-bd_sf"/>
</dbReference>
<dbReference type="Proteomes" id="UP000535415">
    <property type="component" value="Unassembled WGS sequence"/>
</dbReference>
<feature type="domain" description="HTH lysR-type" evidence="5">
    <location>
        <begin position="3"/>
        <end position="61"/>
    </location>
</feature>
<proteinExistence type="inferred from homology"/>
<dbReference type="InterPro" id="IPR036388">
    <property type="entry name" value="WH-like_DNA-bd_sf"/>
</dbReference>